<dbReference type="EMBL" id="VSSQ01000062">
    <property type="protein sequence ID" value="MPL71885.1"/>
    <property type="molecule type" value="Genomic_DNA"/>
</dbReference>
<reference evidence="1" key="1">
    <citation type="submission" date="2019-08" db="EMBL/GenBank/DDBJ databases">
        <authorList>
            <person name="Kucharzyk K."/>
            <person name="Murdoch R.W."/>
            <person name="Higgins S."/>
            <person name="Loffler F."/>
        </authorList>
    </citation>
    <scope>NUCLEOTIDE SEQUENCE</scope>
</reference>
<protein>
    <submittedName>
        <fullName evidence="1">Uncharacterized protein</fullName>
    </submittedName>
</protein>
<name>A0A644TY48_9ZZZZ</name>
<sequence length="83" mass="9261">MSDNTKTGWMPIFISPHLHGISFTNADGTKYFGMSKRFYAACAAMQAFVQAHPYQHQYGIASDVIAAKSFELADALLKEEEKQ</sequence>
<dbReference type="AlphaFoldDB" id="A0A644TY48"/>
<evidence type="ECO:0000313" key="1">
    <source>
        <dbReference type="EMBL" id="MPL71885.1"/>
    </source>
</evidence>
<organism evidence="1">
    <name type="scientific">bioreactor metagenome</name>
    <dbReference type="NCBI Taxonomy" id="1076179"/>
    <lineage>
        <taxon>unclassified sequences</taxon>
        <taxon>metagenomes</taxon>
        <taxon>ecological metagenomes</taxon>
    </lineage>
</organism>
<proteinExistence type="predicted"/>
<gene>
    <name evidence="1" type="ORF">SDC9_17664</name>
</gene>
<comment type="caution">
    <text evidence="1">The sequence shown here is derived from an EMBL/GenBank/DDBJ whole genome shotgun (WGS) entry which is preliminary data.</text>
</comment>
<accession>A0A644TY48</accession>